<dbReference type="OrthoDB" id="435282at2759"/>
<dbReference type="PANTHER" id="PTHR22807:SF4">
    <property type="entry name" value="28S RRNA (CYTOSINE-C(5))-METHYLTRANSFERASE"/>
    <property type="match status" value="1"/>
</dbReference>
<dbReference type="HOGENOM" id="CLU_692961_0_0_1"/>
<evidence type="ECO:0000256" key="6">
    <source>
        <dbReference type="SAM" id="MobiDB-lite"/>
    </source>
</evidence>
<feature type="binding site" evidence="5">
    <location>
        <position position="244"/>
    </location>
    <ligand>
        <name>S-adenosyl-L-methionine</name>
        <dbReference type="ChEBI" id="CHEBI:59789"/>
    </ligand>
</feature>
<dbReference type="AlphaFoldDB" id="L2GTV8"/>
<feature type="compositionally biased region" description="Basic and acidic residues" evidence="6">
    <location>
        <begin position="130"/>
        <end position="144"/>
    </location>
</feature>
<feature type="binding site" evidence="5">
    <location>
        <position position="285"/>
    </location>
    <ligand>
        <name>S-adenosyl-L-methionine</name>
        <dbReference type="ChEBI" id="CHEBI:59789"/>
    </ligand>
</feature>
<dbReference type="InterPro" id="IPR049560">
    <property type="entry name" value="MeTrfase_RsmB-F_NOP2_cat"/>
</dbReference>
<dbReference type="InterPro" id="IPR001678">
    <property type="entry name" value="MeTrfase_RsmB-F_NOP2_dom"/>
</dbReference>
<evidence type="ECO:0000256" key="2">
    <source>
        <dbReference type="ARBA" id="ARBA00022679"/>
    </source>
</evidence>
<evidence type="ECO:0000256" key="3">
    <source>
        <dbReference type="ARBA" id="ARBA00022691"/>
    </source>
</evidence>
<dbReference type="GO" id="GO:0003723">
    <property type="term" value="F:RNA binding"/>
    <property type="evidence" value="ECO:0007669"/>
    <property type="project" value="UniProtKB-UniRule"/>
</dbReference>
<evidence type="ECO:0000259" key="7">
    <source>
        <dbReference type="PROSITE" id="PS51686"/>
    </source>
</evidence>
<feature type="compositionally biased region" description="Polar residues" evidence="6">
    <location>
        <begin position="112"/>
        <end position="129"/>
    </location>
</feature>
<keyword evidence="9" id="KW-1185">Reference proteome</keyword>
<dbReference type="STRING" id="948595.L2GTV8"/>
<dbReference type="VEuPathDB" id="MicrosporidiaDB:VCUG_01415"/>
<organism evidence="8 9">
    <name type="scientific">Vavraia culicis (isolate floridensis)</name>
    <name type="common">Microsporidian parasite</name>
    <dbReference type="NCBI Taxonomy" id="948595"/>
    <lineage>
        <taxon>Eukaryota</taxon>
        <taxon>Fungi</taxon>
        <taxon>Fungi incertae sedis</taxon>
        <taxon>Microsporidia</taxon>
        <taxon>Pleistophoridae</taxon>
        <taxon>Vavraia</taxon>
    </lineage>
</organism>
<comment type="caution">
    <text evidence="5">Lacks conserved residue(s) required for the propagation of feature annotation.</text>
</comment>
<dbReference type="Gene3D" id="3.40.50.150">
    <property type="entry name" value="Vaccinia Virus protein VP39"/>
    <property type="match status" value="1"/>
</dbReference>
<feature type="domain" description="SAM-dependent MTase RsmB/NOP-type" evidence="7">
    <location>
        <begin position="120"/>
        <end position="398"/>
    </location>
</feature>
<dbReference type="OMA" id="GSGIHND"/>
<reference evidence="9" key="1">
    <citation type="submission" date="2011-03" db="EMBL/GenBank/DDBJ databases">
        <title>The genome sequence of Vavraia culicis strain floridensis.</title>
        <authorList>
            <consortium name="The Broad Institute Genome Sequencing Platform"/>
            <person name="Cuomo C."/>
            <person name="Becnel J."/>
            <person name="Sanscrainte N."/>
            <person name="Young S.K."/>
            <person name="Zeng Q."/>
            <person name="Gargeya S."/>
            <person name="Fitzgerald M."/>
            <person name="Haas B."/>
            <person name="Abouelleil A."/>
            <person name="Alvarado L."/>
            <person name="Arachchi H.M."/>
            <person name="Berlin A."/>
            <person name="Chapman S.B."/>
            <person name="Gearin G."/>
            <person name="Goldberg J."/>
            <person name="Griggs A."/>
            <person name="Gujja S."/>
            <person name="Hansen M."/>
            <person name="Heiman D."/>
            <person name="Howarth C."/>
            <person name="Larimer J."/>
            <person name="Lui A."/>
            <person name="MacDonald P.J.P."/>
            <person name="McCowen C."/>
            <person name="Montmayeur A."/>
            <person name="Murphy C."/>
            <person name="Neiman D."/>
            <person name="Pearson M."/>
            <person name="Priest M."/>
            <person name="Roberts A."/>
            <person name="Saif S."/>
            <person name="Shea T."/>
            <person name="Sisk P."/>
            <person name="Stolte C."/>
            <person name="Sykes S."/>
            <person name="Wortman J."/>
            <person name="Nusbaum C."/>
            <person name="Birren B."/>
        </authorList>
    </citation>
    <scope>NUCLEOTIDE SEQUENCE [LARGE SCALE GENOMIC DNA]</scope>
    <source>
        <strain evidence="9">floridensis</strain>
    </source>
</reference>
<dbReference type="Pfam" id="PF01189">
    <property type="entry name" value="Methyltr_RsmB-F"/>
    <property type="match status" value="1"/>
</dbReference>
<dbReference type="GO" id="GO:0008173">
    <property type="term" value="F:RNA methyltransferase activity"/>
    <property type="evidence" value="ECO:0007669"/>
    <property type="project" value="InterPro"/>
</dbReference>
<dbReference type="SUPFAM" id="SSF53335">
    <property type="entry name" value="S-adenosyl-L-methionine-dependent methyltransferases"/>
    <property type="match status" value="1"/>
</dbReference>
<comment type="similarity">
    <text evidence="5">Belongs to the class I-like SAM-binding methyltransferase superfamily. RsmB/NOP family.</text>
</comment>
<evidence type="ECO:0000313" key="9">
    <source>
        <dbReference type="Proteomes" id="UP000011081"/>
    </source>
</evidence>
<keyword evidence="1 5" id="KW-0489">Methyltransferase</keyword>
<gene>
    <name evidence="8" type="ORF">VCUG_01415</name>
</gene>
<evidence type="ECO:0000313" key="8">
    <source>
        <dbReference type="EMBL" id="ELA47054.1"/>
    </source>
</evidence>
<sequence length="403" mass="45868">MYENISTKLKKILDNTHKLSFYRKDEHFKLLRGTVANRKNIETIIALSGYKPRNRYASMLMVQDVVYNGKGECVNRDFVNNLVVPCQHIRINTLANGCVFDEHSANNRSETDTATAENDSFSGNNTSFTDDNRENAGHKNNDLEADRRLHVHGYILNKDQANLIKSRQLRPTAIPFVYEVPLSTHLRLSPARHYIIQSLPTTLPPCILNPPFHSTVIDTCASPGNKTSHLSAIMNNTGLIYAVEKDTNRYKTLQRNLQLCNAKNVTALNSDFLELKLSAEYLLVDPSCSGSGIHNDYVKNPGRVKLLSSFQKKILLHALSTENAERIVYSTCSSHEEENEMVVDYVFKDERIAKMWRIEEICCPYGSKGIEGYSCSESVLRFERGQYIGFFIALFVRRNEKMK</sequence>
<dbReference type="GO" id="GO:0070475">
    <property type="term" value="P:rRNA base methylation"/>
    <property type="evidence" value="ECO:0007669"/>
    <property type="project" value="TreeGrafter"/>
</dbReference>
<dbReference type="PROSITE" id="PS51686">
    <property type="entry name" value="SAM_MT_RSMB_NOP"/>
    <property type="match status" value="1"/>
</dbReference>
<feature type="active site" description="Nucleophile" evidence="5">
    <location>
        <position position="332"/>
    </location>
</feature>
<dbReference type="InterPro" id="IPR029063">
    <property type="entry name" value="SAM-dependent_MTases_sf"/>
</dbReference>
<evidence type="ECO:0000256" key="5">
    <source>
        <dbReference type="PROSITE-ProRule" id="PRU01023"/>
    </source>
</evidence>
<dbReference type="RefSeq" id="XP_008074435.1">
    <property type="nucleotide sequence ID" value="XM_008076244.1"/>
</dbReference>
<feature type="region of interest" description="Disordered" evidence="6">
    <location>
        <begin position="107"/>
        <end position="144"/>
    </location>
</feature>
<dbReference type="EMBL" id="GL877425">
    <property type="protein sequence ID" value="ELA47054.1"/>
    <property type="molecule type" value="Genomic_DNA"/>
</dbReference>
<dbReference type="InterPro" id="IPR023267">
    <property type="entry name" value="RCMT"/>
</dbReference>
<proteinExistence type="inferred from homology"/>
<dbReference type="PRINTS" id="PR02008">
    <property type="entry name" value="RCMTFAMILY"/>
</dbReference>
<protein>
    <recommendedName>
        <fullName evidence="7">SAM-dependent MTase RsmB/NOP-type domain-containing protein</fullName>
    </recommendedName>
</protein>
<dbReference type="PANTHER" id="PTHR22807">
    <property type="entry name" value="NOP2 YEAST -RELATED NOL1/NOP2/FMU SUN DOMAIN-CONTAINING"/>
    <property type="match status" value="1"/>
</dbReference>
<keyword evidence="4 5" id="KW-0694">RNA-binding</keyword>
<accession>L2GTV8</accession>
<dbReference type="GO" id="GO:0005730">
    <property type="term" value="C:nucleolus"/>
    <property type="evidence" value="ECO:0007669"/>
    <property type="project" value="TreeGrafter"/>
</dbReference>
<dbReference type="GeneID" id="19879293"/>
<dbReference type="InParanoid" id="L2GTV8"/>
<keyword evidence="3 5" id="KW-0949">S-adenosyl-L-methionine</keyword>
<keyword evidence="2 5" id="KW-0808">Transferase</keyword>
<dbReference type="Proteomes" id="UP000011081">
    <property type="component" value="Unassembled WGS sequence"/>
</dbReference>
<name>L2GTV8_VAVCU</name>
<evidence type="ECO:0000256" key="1">
    <source>
        <dbReference type="ARBA" id="ARBA00022603"/>
    </source>
</evidence>
<evidence type="ECO:0000256" key="4">
    <source>
        <dbReference type="ARBA" id="ARBA00022884"/>
    </source>
</evidence>